<comment type="function">
    <text evidence="3">Binds to the 23S rRNA.</text>
</comment>
<dbReference type="NCBIfam" id="NF034186">
    <property type="entry name" value="PRK14891.1-1"/>
    <property type="match status" value="1"/>
</dbReference>
<dbReference type="GO" id="GO:0008270">
    <property type="term" value="F:zinc ion binding"/>
    <property type="evidence" value="ECO:0007669"/>
    <property type="project" value="UniProtKB-UniRule"/>
</dbReference>
<keyword evidence="3" id="KW-0687">Ribonucleoprotein</keyword>
<dbReference type="GO" id="GO:0006412">
    <property type="term" value="P:translation"/>
    <property type="evidence" value="ECO:0007669"/>
    <property type="project" value="UniProtKB-UniRule"/>
</dbReference>
<dbReference type="SUPFAM" id="SSF57716">
    <property type="entry name" value="Glucocorticoid receptor-like (DNA-binding domain)"/>
    <property type="match status" value="1"/>
</dbReference>
<dbReference type="GO" id="GO:0019843">
    <property type="term" value="F:rRNA binding"/>
    <property type="evidence" value="ECO:0007669"/>
    <property type="project" value="UniProtKB-UniRule"/>
</dbReference>
<feature type="binding site" evidence="3">
    <location>
        <position position="30"/>
    </location>
    <ligand>
        <name>Zn(2+)</name>
        <dbReference type="ChEBI" id="CHEBI:29105"/>
    </ligand>
</feature>
<evidence type="ECO:0000256" key="3">
    <source>
        <dbReference type="HAMAP-Rule" id="MF_00773"/>
    </source>
</evidence>
<comment type="caution">
    <text evidence="6">The sequence shown here is derived from an EMBL/GenBank/DDBJ whole genome shotgun (WGS) entry which is preliminary data.</text>
</comment>
<dbReference type="Gene3D" id="2.30.170.20">
    <property type="entry name" value="Ribosomal protein L24e"/>
    <property type="match status" value="1"/>
</dbReference>
<evidence type="ECO:0000313" key="6">
    <source>
        <dbReference type="EMBL" id="MBS3062118.1"/>
    </source>
</evidence>
<organism evidence="6 7">
    <name type="scientific">Candidatus Iainarchaeum sp</name>
    <dbReference type="NCBI Taxonomy" id="3101447"/>
    <lineage>
        <taxon>Archaea</taxon>
        <taxon>Candidatus Iainarchaeota</taxon>
        <taxon>Candidatus Iainarchaeia</taxon>
        <taxon>Candidatus Iainarchaeales</taxon>
        <taxon>Candidatus Iainarchaeaceae</taxon>
        <taxon>Candidatus Iainarchaeum</taxon>
    </lineage>
</organism>
<dbReference type="InterPro" id="IPR000988">
    <property type="entry name" value="Ribosomal_eL24-rel_N"/>
</dbReference>
<feature type="region of interest" description="Disordered" evidence="4">
    <location>
        <begin position="59"/>
        <end position="82"/>
    </location>
</feature>
<feature type="zinc finger region" description="C4-type" evidence="3">
    <location>
        <begin position="4"/>
        <end position="34"/>
    </location>
</feature>
<comment type="similarity">
    <text evidence="1 3">Belongs to the eukaryotic ribosomal protein eL24 family.</text>
</comment>
<proteinExistence type="inferred from homology"/>
<keyword evidence="3" id="KW-0694">RNA-binding</keyword>
<keyword evidence="2 3" id="KW-0863">Zinc-finger</keyword>
<reference evidence="6" key="1">
    <citation type="submission" date="2021-03" db="EMBL/GenBank/DDBJ databases">
        <authorList>
            <person name="Jaffe A."/>
        </authorList>
    </citation>
    <scope>NUCLEOTIDE SEQUENCE</scope>
    <source>
        <strain evidence="6">RIFCSPLOWO2_01_FULL_AR10_48_17</strain>
    </source>
</reference>
<keyword evidence="3" id="KW-0862">Zinc</keyword>
<protein>
    <recommendedName>
        <fullName evidence="3">Large ribosomal subunit protein eL24</fullName>
    </recommendedName>
</protein>
<comment type="cofactor">
    <cofactor evidence="3">
        <name>Zn(2+)</name>
        <dbReference type="ChEBI" id="CHEBI:29105"/>
    </cofactor>
    <text evidence="3">Binds 1 zinc ion per subunit.</text>
</comment>
<dbReference type="InterPro" id="IPR011017">
    <property type="entry name" value="TRASH_dom"/>
</dbReference>
<keyword evidence="3 6" id="KW-0689">Ribosomal protein</keyword>
<sequence>MVKCSFCGTDINKGTGKMFVKRDGTTFFFCSNKCEENLLKLKRQPSKAKWTAAWGASKAAAQKTKAKKDTKTAKKEVKKKKE</sequence>
<dbReference type="InterPro" id="IPR055345">
    <property type="entry name" value="Ribosomal_eL24-rel_arc"/>
</dbReference>
<keyword evidence="3" id="KW-0699">rRNA-binding</keyword>
<dbReference type="EMBL" id="JAGVWC010000012">
    <property type="protein sequence ID" value="MBS3062118.1"/>
    <property type="molecule type" value="Genomic_DNA"/>
</dbReference>
<feature type="binding site" evidence="3">
    <location>
        <position position="34"/>
    </location>
    <ligand>
        <name>Zn(2+)</name>
        <dbReference type="ChEBI" id="CHEBI:29105"/>
    </ligand>
</feature>
<dbReference type="AlphaFoldDB" id="A0A8T4L461"/>
<accession>A0A8T4L461</accession>
<gene>
    <name evidence="3" type="primary">rpl24e</name>
    <name evidence="6" type="ORF">J4215_06050</name>
</gene>
<dbReference type="GO" id="GO:1990904">
    <property type="term" value="C:ribonucleoprotein complex"/>
    <property type="evidence" value="ECO:0007669"/>
    <property type="project" value="UniProtKB-KW"/>
</dbReference>
<evidence type="ECO:0000256" key="2">
    <source>
        <dbReference type="ARBA" id="ARBA00022771"/>
    </source>
</evidence>
<evidence type="ECO:0000259" key="5">
    <source>
        <dbReference type="SMART" id="SM00746"/>
    </source>
</evidence>
<dbReference type="Proteomes" id="UP000675968">
    <property type="component" value="Unassembled WGS sequence"/>
</dbReference>
<dbReference type="HAMAP" id="MF_00773">
    <property type="entry name" value="Ribosomal_eL24"/>
    <property type="match status" value="1"/>
</dbReference>
<dbReference type="GO" id="GO:0003735">
    <property type="term" value="F:structural constituent of ribosome"/>
    <property type="evidence" value="ECO:0007669"/>
    <property type="project" value="InterPro"/>
</dbReference>
<dbReference type="Pfam" id="PF01246">
    <property type="entry name" value="Ribosomal_L24e"/>
    <property type="match status" value="1"/>
</dbReference>
<evidence type="ECO:0000256" key="1">
    <source>
        <dbReference type="ARBA" id="ARBA00005647"/>
    </source>
</evidence>
<dbReference type="GO" id="GO:0005840">
    <property type="term" value="C:ribosome"/>
    <property type="evidence" value="ECO:0007669"/>
    <property type="project" value="UniProtKB-KW"/>
</dbReference>
<dbReference type="SMART" id="SM00746">
    <property type="entry name" value="TRASH"/>
    <property type="match status" value="1"/>
</dbReference>
<dbReference type="InterPro" id="IPR038630">
    <property type="entry name" value="L24e/L24_sf"/>
</dbReference>
<keyword evidence="3" id="KW-0479">Metal-binding</keyword>
<comment type="subunit">
    <text evidence="3">Part of the 50S ribosomal subunit. Forms a cluster with proteins L3 and L14.</text>
</comment>
<reference evidence="6" key="2">
    <citation type="submission" date="2021-05" db="EMBL/GenBank/DDBJ databases">
        <title>Protein family content uncovers lineage relationships and bacterial pathway maintenance mechanisms in DPANN archaea.</title>
        <authorList>
            <person name="Castelle C.J."/>
            <person name="Meheust R."/>
            <person name="Jaffe A.L."/>
            <person name="Seitz K."/>
            <person name="Gong X."/>
            <person name="Baker B.J."/>
            <person name="Banfield J.F."/>
        </authorList>
    </citation>
    <scope>NUCLEOTIDE SEQUENCE</scope>
    <source>
        <strain evidence="6">RIFCSPLOWO2_01_FULL_AR10_48_17</strain>
    </source>
</reference>
<feature type="domain" description="TRASH" evidence="5">
    <location>
        <begin position="4"/>
        <end position="42"/>
    </location>
</feature>
<feature type="binding site" evidence="3">
    <location>
        <position position="4"/>
    </location>
    <ligand>
        <name>Zn(2+)</name>
        <dbReference type="ChEBI" id="CHEBI:29105"/>
    </ligand>
</feature>
<name>A0A8T4L461_9ARCH</name>
<dbReference type="CDD" id="cd00472">
    <property type="entry name" value="Ribosomal_L24e_L24"/>
    <property type="match status" value="1"/>
</dbReference>
<evidence type="ECO:0000313" key="7">
    <source>
        <dbReference type="Proteomes" id="UP000675968"/>
    </source>
</evidence>
<evidence type="ECO:0000256" key="4">
    <source>
        <dbReference type="SAM" id="MobiDB-lite"/>
    </source>
</evidence>
<feature type="binding site" evidence="3">
    <location>
        <position position="7"/>
    </location>
    <ligand>
        <name>Zn(2+)</name>
        <dbReference type="ChEBI" id="CHEBI:29105"/>
    </ligand>
</feature>